<dbReference type="SUPFAM" id="SSF46561">
    <property type="entry name" value="Ribosomal protein L29 (L29p)"/>
    <property type="match status" value="1"/>
</dbReference>
<keyword evidence="3 5" id="KW-0687">Ribonucleoprotein</keyword>
<dbReference type="GO" id="GO:0006412">
    <property type="term" value="P:translation"/>
    <property type="evidence" value="ECO:0007669"/>
    <property type="project" value="UniProtKB-UniRule"/>
</dbReference>
<dbReference type="EMBL" id="CP036434">
    <property type="protein sequence ID" value="QDV08409.1"/>
    <property type="molecule type" value="Genomic_DNA"/>
</dbReference>
<organism evidence="6 7">
    <name type="scientific">Saltatorellus ferox</name>
    <dbReference type="NCBI Taxonomy" id="2528018"/>
    <lineage>
        <taxon>Bacteria</taxon>
        <taxon>Pseudomonadati</taxon>
        <taxon>Planctomycetota</taxon>
        <taxon>Planctomycetia</taxon>
        <taxon>Planctomycetia incertae sedis</taxon>
        <taxon>Saltatorellus</taxon>
    </lineage>
</organism>
<name>A0A518EWE3_9BACT</name>
<dbReference type="OrthoDB" id="9815192at2"/>
<keyword evidence="7" id="KW-1185">Reference proteome</keyword>
<dbReference type="InterPro" id="IPR036049">
    <property type="entry name" value="Ribosomal_uL29_sf"/>
</dbReference>
<keyword evidence="2 5" id="KW-0689">Ribosomal protein</keyword>
<dbReference type="RefSeq" id="WP_145201019.1">
    <property type="nucleotide sequence ID" value="NZ_CP036434.1"/>
</dbReference>
<protein>
    <recommendedName>
        <fullName evidence="4 5">Large ribosomal subunit protein uL29</fullName>
    </recommendedName>
</protein>
<evidence type="ECO:0000256" key="4">
    <source>
        <dbReference type="ARBA" id="ARBA00035204"/>
    </source>
</evidence>
<dbReference type="InterPro" id="IPR050063">
    <property type="entry name" value="Ribosomal_protein_uL29"/>
</dbReference>
<comment type="similarity">
    <text evidence="1 5">Belongs to the universal ribosomal protein uL29 family.</text>
</comment>
<dbReference type="NCBIfam" id="TIGR00012">
    <property type="entry name" value="L29"/>
    <property type="match status" value="1"/>
</dbReference>
<dbReference type="HAMAP" id="MF_00374">
    <property type="entry name" value="Ribosomal_uL29"/>
    <property type="match status" value="1"/>
</dbReference>
<evidence type="ECO:0000313" key="7">
    <source>
        <dbReference type="Proteomes" id="UP000320390"/>
    </source>
</evidence>
<dbReference type="InterPro" id="IPR001854">
    <property type="entry name" value="Ribosomal_uL29"/>
</dbReference>
<evidence type="ECO:0000256" key="1">
    <source>
        <dbReference type="ARBA" id="ARBA00009254"/>
    </source>
</evidence>
<evidence type="ECO:0000256" key="2">
    <source>
        <dbReference type="ARBA" id="ARBA00022980"/>
    </source>
</evidence>
<dbReference type="Proteomes" id="UP000320390">
    <property type="component" value="Chromosome"/>
</dbReference>
<dbReference type="AlphaFoldDB" id="A0A518EWE3"/>
<sequence>MKVEDIRAKTDAELEFELKNIKKDLFEARFRASMGTDAKTGRIREMRRTVARITTILHERSMNVRGASSK</sequence>
<evidence type="ECO:0000256" key="5">
    <source>
        <dbReference type="HAMAP-Rule" id="MF_00374"/>
    </source>
</evidence>
<dbReference type="CDD" id="cd00427">
    <property type="entry name" value="Ribosomal_L29_HIP"/>
    <property type="match status" value="1"/>
</dbReference>
<reference evidence="6 7" key="1">
    <citation type="submission" date="2019-02" db="EMBL/GenBank/DDBJ databases">
        <title>Deep-cultivation of Planctomycetes and their phenomic and genomic characterization uncovers novel biology.</title>
        <authorList>
            <person name="Wiegand S."/>
            <person name="Jogler M."/>
            <person name="Boedeker C."/>
            <person name="Pinto D."/>
            <person name="Vollmers J."/>
            <person name="Rivas-Marin E."/>
            <person name="Kohn T."/>
            <person name="Peeters S.H."/>
            <person name="Heuer A."/>
            <person name="Rast P."/>
            <person name="Oberbeckmann S."/>
            <person name="Bunk B."/>
            <person name="Jeske O."/>
            <person name="Meyerdierks A."/>
            <person name="Storesund J.E."/>
            <person name="Kallscheuer N."/>
            <person name="Luecker S."/>
            <person name="Lage O.M."/>
            <person name="Pohl T."/>
            <person name="Merkel B.J."/>
            <person name="Hornburger P."/>
            <person name="Mueller R.-W."/>
            <person name="Bruemmer F."/>
            <person name="Labrenz M."/>
            <person name="Spormann A.M."/>
            <person name="Op den Camp H."/>
            <person name="Overmann J."/>
            <person name="Amann R."/>
            <person name="Jetten M.S.M."/>
            <person name="Mascher T."/>
            <person name="Medema M.H."/>
            <person name="Devos D.P."/>
            <person name="Kaster A.-K."/>
            <person name="Ovreas L."/>
            <person name="Rohde M."/>
            <person name="Galperin M.Y."/>
            <person name="Jogler C."/>
        </authorList>
    </citation>
    <scope>NUCLEOTIDE SEQUENCE [LARGE SCALE GENOMIC DNA]</scope>
    <source>
        <strain evidence="6 7">Poly30</strain>
    </source>
</reference>
<dbReference type="GO" id="GO:0022625">
    <property type="term" value="C:cytosolic large ribosomal subunit"/>
    <property type="evidence" value="ECO:0007669"/>
    <property type="project" value="TreeGrafter"/>
</dbReference>
<evidence type="ECO:0000313" key="6">
    <source>
        <dbReference type="EMBL" id="QDV08409.1"/>
    </source>
</evidence>
<proteinExistence type="inferred from homology"/>
<evidence type="ECO:0000256" key="3">
    <source>
        <dbReference type="ARBA" id="ARBA00023274"/>
    </source>
</evidence>
<gene>
    <name evidence="5 6" type="primary">rpmC</name>
    <name evidence="6" type="ORF">Poly30_39520</name>
</gene>
<dbReference type="Pfam" id="PF00831">
    <property type="entry name" value="Ribosomal_L29"/>
    <property type="match status" value="1"/>
</dbReference>
<accession>A0A518EWE3</accession>
<dbReference type="PANTHER" id="PTHR10916:SF0">
    <property type="entry name" value="LARGE RIBOSOMAL SUBUNIT PROTEIN UL29C"/>
    <property type="match status" value="1"/>
</dbReference>
<dbReference type="GO" id="GO:0003735">
    <property type="term" value="F:structural constituent of ribosome"/>
    <property type="evidence" value="ECO:0007669"/>
    <property type="project" value="InterPro"/>
</dbReference>
<dbReference type="FunFam" id="1.10.287.310:FF:000001">
    <property type="entry name" value="50S ribosomal protein L29"/>
    <property type="match status" value="1"/>
</dbReference>
<dbReference type="Gene3D" id="1.10.287.310">
    <property type="match status" value="1"/>
</dbReference>
<dbReference type="PANTHER" id="PTHR10916">
    <property type="entry name" value="60S RIBOSOMAL PROTEIN L35/50S RIBOSOMAL PROTEIN L29"/>
    <property type="match status" value="1"/>
</dbReference>